<sequence>MPRRTTPTNNKRKAKIIIAVPMRPALAVRVKSKLVLLLPLTGALTDQATSTA</sequence>
<dbReference type="AlphaFoldDB" id="A0A6J6EZM1"/>
<dbReference type="EMBL" id="CAEZTV010000083">
    <property type="protein sequence ID" value="CAB4581566.1"/>
    <property type="molecule type" value="Genomic_DNA"/>
</dbReference>
<proteinExistence type="predicted"/>
<gene>
    <name evidence="1" type="ORF">UFOPK1747_00607</name>
</gene>
<name>A0A6J6EZM1_9ZZZZ</name>
<reference evidence="1" key="1">
    <citation type="submission" date="2020-05" db="EMBL/GenBank/DDBJ databases">
        <authorList>
            <person name="Chiriac C."/>
            <person name="Salcher M."/>
            <person name="Ghai R."/>
            <person name="Kavagutti S V."/>
        </authorList>
    </citation>
    <scope>NUCLEOTIDE SEQUENCE</scope>
</reference>
<protein>
    <submittedName>
        <fullName evidence="1">Unannotated protein</fullName>
    </submittedName>
</protein>
<organism evidence="1">
    <name type="scientific">freshwater metagenome</name>
    <dbReference type="NCBI Taxonomy" id="449393"/>
    <lineage>
        <taxon>unclassified sequences</taxon>
        <taxon>metagenomes</taxon>
        <taxon>ecological metagenomes</taxon>
    </lineage>
</organism>
<evidence type="ECO:0000313" key="1">
    <source>
        <dbReference type="EMBL" id="CAB4581566.1"/>
    </source>
</evidence>
<accession>A0A6J6EZM1</accession>